<accession>A0A6G1EZM9</accession>
<dbReference type="InterPro" id="IPR013103">
    <property type="entry name" value="RVT_2"/>
</dbReference>
<protein>
    <recommendedName>
        <fullName evidence="1">Reverse transcriptase Ty1/copia-type domain-containing protein</fullName>
    </recommendedName>
</protein>
<evidence type="ECO:0000313" key="3">
    <source>
        <dbReference type="Proteomes" id="UP000479710"/>
    </source>
</evidence>
<gene>
    <name evidence="2" type="ORF">E2562_027905</name>
</gene>
<reference evidence="2 3" key="1">
    <citation type="submission" date="2019-11" db="EMBL/GenBank/DDBJ databases">
        <title>Whole genome sequence of Oryza granulata.</title>
        <authorList>
            <person name="Li W."/>
        </authorList>
    </citation>
    <scope>NUCLEOTIDE SEQUENCE [LARGE SCALE GENOMIC DNA]</scope>
    <source>
        <strain evidence="3">cv. Menghai</strain>
        <tissue evidence="2">Leaf</tissue>
    </source>
</reference>
<feature type="domain" description="Reverse transcriptase Ty1/copia-type" evidence="1">
    <location>
        <begin position="5"/>
        <end position="102"/>
    </location>
</feature>
<evidence type="ECO:0000259" key="1">
    <source>
        <dbReference type="Pfam" id="PF07727"/>
    </source>
</evidence>
<comment type="caution">
    <text evidence="2">The sequence shown here is derived from an EMBL/GenBank/DDBJ whole genome shotgun (WGS) entry which is preliminary data.</text>
</comment>
<organism evidence="2 3">
    <name type="scientific">Oryza meyeriana var. granulata</name>
    <dbReference type="NCBI Taxonomy" id="110450"/>
    <lineage>
        <taxon>Eukaryota</taxon>
        <taxon>Viridiplantae</taxon>
        <taxon>Streptophyta</taxon>
        <taxon>Embryophyta</taxon>
        <taxon>Tracheophyta</taxon>
        <taxon>Spermatophyta</taxon>
        <taxon>Magnoliopsida</taxon>
        <taxon>Liliopsida</taxon>
        <taxon>Poales</taxon>
        <taxon>Poaceae</taxon>
        <taxon>BOP clade</taxon>
        <taxon>Oryzoideae</taxon>
        <taxon>Oryzeae</taxon>
        <taxon>Oryzinae</taxon>
        <taxon>Oryza</taxon>
        <taxon>Oryza meyeriana</taxon>
    </lineage>
</organism>
<dbReference type="Pfam" id="PF07727">
    <property type="entry name" value="RVT_2"/>
    <property type="match status" value="1"/>
</dbReference>
<name>A0A6G1EZM9_9ORYZ</name>
<proteinExistence type="predicted"/>
<dbReference type="OrthoDB" id="1930494at2759"/>
<keyword evidence="3" id="KW-1185">Reference proteome</keyword>
<evidence type="ECO:0000313" key="2">
    <source>
        <dbReference type="EMBL" id="KAF0930071.1"/>
    </source>
</evidence>
<dbReference type="AlphaFoldDB" id="A0A6G1EZM9"/>
<dbReference type="Proteomes" id="UP000479710">
    <property type="component" value="Unassembled WGS sequence"/>
</dbReference>
<dbReference type="EMBL" id="SPHZ02000002">
    <property type="protein sequence ID" value="KAF0930071.1"/>
    <property type="molecule type" value="Genomic_DNA"/>
</dbReference>
<sequence>MAGEVVKHKARLVAKGYVQRQGVDFEEVFAPVARLDTVRVLLAIAVNRGWQVHQLDVKSAFLNGDLEEEVYVAQPEGYVKKGKEHLVLKLQKALYGLRQAPRNTQLAQK</sequence>